<evidence type="ECO:0000313" key="2">
    <source>
        <dbReference type="EMBL" id="CAK0788786.1"/>
    </source>
</evidence>
<protein>
    <submittedName>
        <fullName evidence="2">Uncharacterized protein</fullName>
    </submittedName>
</protein>
<evidence type="ECO:0000256" key="1">
    <source>
        <dbReference type="SAM" id="MobiDB-lite"/>
    </source>
</evidence>
<feature type="compositionally biased region" description="Pro residues" evidence="1">
    <location>
        <begin position="52"/>
        <end position="71"/>
    </location>
</feature>
<feature type="compositionally biased region" description="Low complexity" evidence="1">
    <location>
        <begin position="1"/>
        <end position="17"/>
    </location>
</feature>
<gene>
    <name evidence="2" type="ORF">PCOR1329_LOCUS539</name>
</gene>
<sequence>MAPARPAYAAPPQAQDPSYSRGYMDALAAMGRAPLAALPPPSPVPSTSATLPHPPTPGPAPPGPPWGPPAPSQGSALPVFRGLEHQWLQQHHTVATVTPQAVPFPVPVAAPTTQADGAAGAAAPAAAAPAAAAPPDRITYGPYNYRLDVESLPLDSPAASFGERLEGQGWQLEGHQHAAVLAEKRKSRGIC</sequence>
<organism evidence="2 3">
    <name type="scientific">Prorocentrum cordatum</name>
    <dbReference type="NCBI Taxonomy" id="2364126"/>
    <lineage>
        <taxon>Eukaryota</taxon>
        <taxon>Sar</taxon>
        <taxon>Alveolata</taxon>
        <taxon>Dinophyceae</taxon>
        <taxon>Prorocentrales</taxon>
        <taxon>Prorocentraceae</taxon>
        <taxon>Prorocentrum</taxon>
    </lineage>
</organism>
<comment type="caution">
    <text evidence="2">The sequence shown here is derived from an EMBL/GenBank/DDBJ whole genome shotgun (WGS) entry which is preliminary data.</text>
</comment>
<dbReference type="Proteomes" id="UP001189429">
    <property type="component" value="Unassembled WGS sequence"/>
</dbReference>
<feature type="region of interest" description="Disordered" evidence="1">
    <location>
        <begin position="1"/>
        <end position="21"/>
    </location>
</feature>
<evidence type="ECO:0000313" key="3">
    <source>
        <dbReference type="Proteomes" id="UP001189429"/>
    </source>
</evidence>
<keyword evidence="3" id="KW-1185">Reference proteome</keyword>
<feature type="region of interest" description="Disordered" evidence="1">
    <location>
        <begin position="34"/>
        <end position="77"/>
    </location>
</feature>
<accession>A0ABN9P9N8</accession>
<name>A0ABN9P9N8_9DINO</name>
<proteinExistence type="predicted"/>
<reference evidence="2" key="1">
    <citation type="submission" date="2023-10" db="EMBL/GenBank/DDBJ databases">
        <authorList>
            <person name="Chen Y."/>
            <person name="Shah S."/>
            <person name="Dougan E. K."/>
            <person name="Thang M."/>
            <person name="Chan C."/>
        </authorList>
    </citation>
    <scope>NUCLEOTIDE SEQUENCE [LARGE SCALE GENOMIC DNA]</scope>
</reference>
<dbReference type="EMBL" id="CAUYUJ010000114">
    <property type="protein sequence ID" value="CAK0788786.1"/>
    <property type="molecule type" value="Genomic_DNA"/>
</dbReference>